<gene>
    <name evidence="2" type="ORF">J8H85_13485</name>
</gene>
<feature type="coiled-coil region" evidence="1">
    <location>
        <begin position="45"/>
        <end position="122"/>
    </location>
</feature>
<reference evidence="2 3" key="1">
    <citation type="submission" date="2021-04" db="EMBL/GenBank/DDBJ databases">
        <title>Mariniflexile gromovii gen. nov., sp. nov., a gliding bacterium isolated from the sea urchin Strongylocentrotus intermedius.</title>
        <authorList>
            <person name="Ko S."/>
            <person name="Le V."/>
            <person name="Ahn C.-Y."/>
            <person name="Oh H.-M."/>
        </authorList>
    </citation>
    <scope>NUCLEOTIDE SEQUENCE [LARGE SCALE GENOMIC DNA]</scope>
    <source>
        <strain evidence="2 3">KCTC 12570</strain>
    </source>
</reference>
<proteinExistence type="predicted"/>
<organism evidence="2 3">
    <name type="scientific">Mariniflexile gromovii</name>
    <dbReference type="NCBI Taxonomy" id="362523"/>
    <lineage>
        <taxon>Bacteria</taxon>
        <taxon>Pseudomonadati</taxon>
        <taxon>Bacteroidota</taxon>
        <taxon>Flavobacteriia</taxon>
        <taxon>Flavobacteriales</taxon>
        <taxon>Flavobacteriaceae</taxon>
        <taxon>Mariniflexile</taxon>
    </lineage>
</organism>
<dbReference type="Proteomes" id="UP000670776">
    <property type="component" value="Unassembled WGS sequence"/>
</dbReference>
<comment type="caution">
    <text evidence="2">The sequence shown here is derived from an EMBL/GenBank/DDBJ whole genome shotgun (WGS) entry which is preliminary data.</text>
</comment>
<evidence type="ECO:0000313" key="3">
    <source>
        <dbReference type="Proteomes" id="UP000670776"/>
    </source>
</evidence>
<dbReference type="Gene3D" id="1.20.1420.20">
    <property type="entry name" value="M75 peptidase, HXXE motif"/>
    <property type="match status" value="1"/>
</dbReference>
<sequence length="127" mass="15027">MIEKITDNVSEIYEIIKYIGYCIAAITIWYKDLILAKLGIKKEENEVEKTSLNNLQQNMDLYQELVDDLDARYKTRIERLQAEFDESFGRLQSELNNLKEVNNQLNTLIEKQKKTIQKYVDKYGELV</sequence>
<evidence type="ECO:0000256" key="1">
    <source>
        <dbReference type="SAM" id="Coils"/>
    </source>
</evidence>
<evidence type="ECO:0000313" key="2">
    <source>
        <dbReference type="EMBL" id="MBP0904848.1"/>
    </source>
</evidence>
<dbReference type="RefSeq" id="WP_209655740.1">
    <property type="nucleotide sequence ID" value="NZ_JAGJCB010000014.1"/>
</dbReference>
<dbReference type="InterPro" id="IPR038352">
    <property type="entry name" value="Imelysin_sf"/>
</dbReference>
<accession>A0ABS4BW83</accession>
<dbReference type="EMBL" id="JAGJCB010000014">
    <property type="protein sequence ID" value="MBP0904848.1"/>
    <property type="molecule type" value="Genomic_DNA"/>
</dbReference>
<keyword evidence="3" id="KW-1185">Reference proteome</keyword>
<name>A0ABS4BW83_9FLAO</name>
<protein>
    <submittedName>
        <fullName evidence="2">Uncharacterized protein</fullName>
    </submittedName>
</protein>
<keyword evidence="1" id="KW-0175">Coiled coil</keyword>